<dbReference type="SMART" id="SM01349">
    <property type="entry name" value="TOG"/>
    <property type="match status" value="1"/>
</dbReference>
<evidence type="ECO:0000259" key="2">
    <source>
        <dbReference type="SMART" id="SM01349"/>
    </source>
</evidence>
<accession>A0ABQ7H7Z8</accession>
<dbReference type="InterPro" id="IPR045110">
    <property type="entry name" value="XMAP215"/>
</dbReference>
<feature type="non-terminal residue" evidence="3">
    <location>
        <position position="351"/>
    </location>
</feature>
<dbReference type="PANTHER" id="PTHR12609">
    <property type="entry name" value="MICROTUBULE ASSOCIATED PROTEIN XMAP215"/>
    <property type="match status" value="1"/>
</dbReference>
<feature type="domain" description="TOG" evidence="2">
    <location>
        <begin position="132"/>
        <end position="351"/>
    </location>
</feature>
<dbReference type="InterPro" id="IPR034085">
    <property type="entry name" value="TOG"/>
</dbReference>
<dbReference type="Gene3D" id="1.25.10.10">
    <property type="entry name" value="Leucine-rich Repeat Variant"/>
    <property type="match status" value="1"/>
</dbReference>
<gene>
    <name evidence="3" type="ORF">DUNSADRAFT_3536</name>
</gene>
<name>A0ABQ7H7Z8_DUNSA</name>
<dbReference type="SUPFAM" id="SSF48371">
    <property type="entry name" value="ARM repeat"/>
    <property type="match status" value="1"/>
</dbReference>
<keyword evidence="4" id="KW-1185">Reference proteome</keyword>
<dbReference type="InterPro" id="IPR011989">
    <property type="entry name" value="ARM-like"/>
</dbReference>
<reference evidence="3" key="1">
    <citation type="submission" date="2017-08" db="EMBL/GenBank/DDBJ databases">
        <authorList>
            <person name="Polle J.E."/>
            <person name="Barry K."/>
            <person name="Cushman J."/>
            <person name="Schmutz J."/>
            <person name="Tran D."/>
            <person name="Hathwaick L.T."/>
            <person name="Yim W.C."/>
            <person name="Jenkins J."/>
            <person name="Mckie-Krisberg Z.M."/>
            <person name="Prochnik S."/>
            <person name="Lindquist E."/>
            <person name="Dockter R.B."/>
            <person name="Adam C."/>
            <person name="Molina H."/>
            <person name="Bunkerborg J."/>
            <person name="Jin E."/>
            <person name="Buchheim M."/>
            <person name="Magnuson J."/>
        </authorList>
    </citation>
    <scope>NUCLEOTIDE SEQUENCE</scope>
    <source>
        <strain evidence="3">CCAP 19/18</strain>
    </source>
</reference>
<evidence type="ECO:0000256" key="1">
    <source>
        <dbReference type="SAM" id="MobiDB-lite"/>
    </source>
</evidence>
<evidence type="ECO:0000313" key="3">
    <source>
        <dbReference type="EMBL" id="KAF5842943.1"/>
    </source>
</evidence>
<dbReference type="InterPro" id="IPR016024">
    <property type="entry name" value="ARM-type_fold"/>
</dbReference>
<protein>
    <recommendedName>
        <fullName evidence="2">TOG domain-containing protein</fullName>
    </recommendedName>
</protein>
<organism evidence="3 4">
    <name type="scientific">Dunaliella salina</name>
    <name type="common">Green alga</name>
    <name type="synonym">Protococcus salinus</name>
    <dbReference type="NCBI Taxonomy" id="3046"/>
    <lineage>
        <taxon>Eukaryota</taxon>
        <taxon>Viridiplantae</taxon>
        <taxon>Chlorophyta</taxon>
        <taxon>core chlorophytes</taxon>
        <taxon>Chlorophyceae</taxon>
        <taxon>CS clade</taxon>
        <taxon>Chlamydomonadales</taxon>
        <taxon>Dunaliellaceae</taxon>
        <taxon>Dunaliella</taxon>
    </lineage>
</organism>
<evidence type="ECO:0000313" key="4">
    <source>
        <dbReference type="Proteomes" id="UP000815325"/>
    </source>
</evidence>
<dbReference type="Proteomes" id="UP000815325">
    <property type="component" value="Unassembled WGS sequence"/>
</dbReference>
<dbReference type="EMBL" id="MU069451">
    <property type="protein sequence ID" value="KAF5842943.1"/>
    <property type="molecule type" value="Genomic_DNA"/>
</dbReference>
<feature type="region of interest" description="Disordered" evidence="1">
    <location>
        <begin position="31"/>
        <end position="87"/>
    </location>
</feature>
<sequence>QAHSPADLSSAAASLDAAQRKVVLESIAKATGGPVPAAAPAAAPARPSTAASGTSSVRSSSARPMGSTTGGSRSTASARQPATGTTSRLNLNKAGAASAAAAAAVDDGPLLVLDGKKEERARKGKFRPGKLEVRNEEPAVLESEFAPLMSSTMRGLMFSKDFKHQCQAVDLLREALPDLFDEILSQLDLLFRWCTLRILEANTQMLVKVLDLLKEIFGTMASRGVKMSEYDCRMILPVLVEKAGHNQDKIKADHRELLRLASEVHPPLRIATYIKDGLESKNNKTRVVCADELAALIERHGPSLYRPAGIKTTSGADNLLLAIARLIGERDQAQRSAALSSLEAVYKIEGQ</sequence>
<feature type="compositionally biased region" description="Low complexity" evidence="1">
    <location>
        <begin position="31"/>
        <end position="79"/>
    </location>
</feature>
<proteinExistence type="predicted"/>
<feature type="non-terminal residue" evidence="3">
    <location>
        <position position="1"/>
    </location>
</feature>
<comment type="caution">
    <text evidence="3">The sequence shown here is derived from an EMBL/GenBank/DDBJ whole genome shotgun (WGS) entry which is preliminary data.</text>
</comment>